<comment type="function">
    <text evidence="1 6">Peptide chain release factor 2 directs the termination of translation in response to the peptide chain termination codons UGA and UAA.</text>
</comment>
<dbReference type="GO" id="GO:0005737">
    <property type="term" value="C:cytoplasm"/>
    <property type="evidence" value="ECO:0007669"/>
    <property type="project" value="UniProtKB-SubCell"/>
</dbReference>
<dbReference type="InterPro" id="IPR005139">
    <property type="entry name" value="PCRF"/>
</dbReference>
<dbReference type="AlphaFoldDB" id="A0A9D1SNZ6"/>
<dbReference type="SMART" id="SM00937">
    <property type="entry name" value="PCRF"/>
    <property type="match status" value="1"/>
</dbReference>
<dbReference type="NCBIfam" id="TIGR00020">
    <property type="entry name" value="prfB"/>
    <property type="match status" value="1"/>
</dbReference>
<comment type="similarity">
    <text evidence="2 6">Belongs to the prokaryotic/mitochondrial release factor family.</text>
</comment>
<organism evidence="8 9">
    <name type="scientific">Candidatus Scybalenecus merdavium</name>
    <dbReference type="NCBI Taxonomy" id="2840939"/>
    <lineage>
        <taxon>Bacteria</taxon>
        <taxon>Bacillati</taxon>
        <taxon>Bacillota</taxon>
        <taxon>Clostridia</taxon>
        <taxon>Eubacteriales</taxon>
        <taxon>Oscillospiraceae</taxon>
        <taxon>Oscillospiraceae incertae sedis</taxon>
        <taxon>Candidatus Scybalenecus</taxon>
    </lineage>
</organism>
<dbReference type="PANTHER" id="PTHR43116">
    <property type="entry name" value="PEPTIDE CHAIN RELEASE FACTOR 2"/>
    <property type="match status" value="1"/>
</dbReference>
<dbReference type="Gene3D" id="3.30.70.1660">
    <property type="match status" value="1"/>
</dbReference>
<dbReference type="InterPro" id="IPR004374">
    <property type="entry name" value="PrfB"/>
</dbReference>
<evidence type="ECO:0000313" key="9">
    <source>
        <dbReference type="Proteomes" id="UP000824125"/>
    </source>
</evidence>
<dbReference type="GO" id="GO:0016149">
    <property type="term" value="F:translation release factor activity, codon specific"/>
    <property type="evidence" value="ECO:0007669"/>
    <property type="project" value="UniProtKB-UniRule"/>
</dbReference>
<accession>A0A9D1SNZ6</accession>
<gene>
    <name evidence="6 8" type="primary">prfB</name>
    <name evidence="8" type="ORF">IAD23_03760</name>
</gene>
<comment type="caution">
    <text evidence="8">The sequence shown here is derived from an EMBL/GenBank/DDBJ whole genome shotgun (WGS) entry which is preliminary data.</text>
</comment>
<comment type="subcellular location">
    <subcellularLocation>
        <location evidence="6">Cytoplasm</location>
    </subcellularLocation>
</comment>
<keyword evidence="5 6" id="KW-0648">Protein biosynthesis</keyword>
<dbReference type="EMBL" id="DVNM01000020">
    <property type="protein sequence ID" value="HIU69051.1"/>
    <property type="molecule type" value="Genomic_DNA"/>
</dbReference>
<dbReference type="Proteomes" id="UP000824125">
    <property type="component" value="Unassembled WGS sequence"/>
</dbReference>
<protein>
    <recommendedName>
        <fullName evidence="3 6">Peptide chain release factor 2</fullName>
        <shortName evidence="6">RF-2</shortName>
    </recommendedName>
</protein>
<dbReference type="PANTHER" id="PTHR43116:SF3">
    <property type="entry name" value="CLASS I PEPTIDE CHAIN RELEASE FACTOR"/>
    <property type="match status" value="1"/>
</dbReference>
<sequence length="374" mass="42246">MIVYEELKQRLLQSEQPLKDLREALNIETLKQEVQALEKESAAEDFWNDMENSQKVLKKISSMKAKIEAYNKLQADYEDTLTMIELADEEGDESLADECTAGVERVENNLEAQRLSTMLSGEFDANNALLTFHAGAGGTEAQDWAEMLFRMYNRWGERHDFKVSTLDYLDGEVAGLKSATILIEGENAYGYLKGEMGIHRLVRVSPFDSSGRRHTSFASVEVMPEIDEDVDVEINEEDIKMDVYRASGAGGQKVNKTSSAVRLTHIPTGIVVACQVERSQHQNREVAMKMLKSKLIEIKERENLEKIEDIKGEQREIAWGSQIRSYVFMPYTLVKDHRTGYEAGNISAVMDGDIDGFINAYLKMKSIESTEEGS</sequence>
<reference evidence="8" key="2">
    <citation type="journal article" date="2021" name="PeerJ">
        <title>Extensive microbial diversity within the chicken gut microbiome revealed by metagenomics and culture.</title>
        <authorList>
            <person name="Gilroy R."/>
            <person name="Ravi A."/>
            <person name="Getino M."/>
            <person name="Pursley I."/>
            <person name="Horton D.L."/>
            <person name="Alikhan N.F."/>
            <person name="Baker D."/>
            <person name="Gharbi K."/>
            <person name="Hall N."/>
            <person name="Watson M."/>
            <person name="Adriaenssens E.M."/>
            <person name="Foster-Nyarko E."/>
            <person name="Jarju S."/>
            <person name="Secka A."/>
            <person name="Antonio M."/>
            <person name="Oren A."/>
            <person name="Chaudhuri R.R."/>
            <person name="La Ragione R."/>
            <person name="Hildebrand F."/>
            <person name="Pallen M.J."/>
        </authorList>
    </citation>
    <scope>NUCLEOTIDE SEQUENCE</scope>
    <source>
        <strain evidence="8">CHK176-6737</strain>
    </source>
</reference>
<dbReference type="Gene3D" id="1.20.58.410">
    <property type="entry name" value="Release factor"/>
    <property type="match status" value="1"/>
</dbReference>
<dbReference type="FunFam" id="3.30.160.20:FF:000010">
    <property type="entry name" value="Peptide chain release factor 2"/>
    <property type="match status" value="1"/>
</dbReference>
<comment type="PTM">
    <text evidence="6">Methylated by PrmC. Methylation increases the termination efficiency of RF2.</text>
</comment>
<evidence type="ECO:0000256" key="6">
    <source>
        <dbReference type="HAMAP-Rule" id="MF_00094"/>
    </source>
</evidence>
<dbReference type="Pfam" id="PF00472">
    <property type="entry name" value="RF-1"/>
    <property type="match status" value="1"/>
</dbReference>
<dbReference type="SUPFAM" id="SSF75620">
    <property type="entry name" value="Release factor"/>
    <property type="match status" value="1"/>
</dbReference>
<feature type="domain" description="Peptide chain release factor" evidence="7">
    <location>
        <begin position="85"/>
        <end position="195"/>
    </location>
</feature>
<dbReference type="InterPro" id="IPR000352">
    <property type="entry name" value="Pep_chain_release_fac_I"/>
</dbReference>
<evidence type="ECO:0000256" key="2">
    <source>
        <dbReference type="ARBA" id="ARBA00010835"/>
    </source>
</evidence>
<reference evidence="8" key="1">
    <citation type="submission" date="2020-10" db="EMBL/GenBank/DDBJ databases">
        <authorList>
            <person name="Gilroy R."/>
        </authorList>
    </citation>
    <scope>NUCLEOTIDE SEQUENCE</scope>
    <source>
        <strain evidence="8">CHK176-6737</strain>
    </source>
</reference>
<dbReference type="Pfam" id="PF03462">
    <property type="entry name" value="PCRF"/>
    <property type="match status" value="1"/>
</dbReference>
<dbReference type="HAMAP" id="MF_00094">
    <property type="entry name" value="Rel_fac_2"/>
    <property type="match status" value="1"/>
</dbReference>
<evidence type="ECO:0000313" key="8">
    <source>
        <dbReference type="EMBL" id="HIU69051.1"/>
    </source>
</evidence>
<evidence type="ECO:0000259" key="7">
    <source>
        <dbReference type="SMART" id="SM00937"/>
    </source>
</evidence>
<dbReference type="InterPro" id="IPR045853">
    <property type="entry name" value="Pep_chain_release_fac_I_sf"/>
</dbReference>
<feature type="modified residue" description="N5-methylglutamine" evidence="6">
    <location>
        <position position="252"/>
    </location>
</feature>
<evidence type="ECO:0000256" key="5">
    <source>
        <dbReference type="ARBA" id="ARBA00022917"/>
    </source>
</evidence>
<proteinExistence type="inferred from homology"/>
<evidence type="ECO:0000256" key="1">
    <source>
        <dbReference type="ARBA" id="ARBA00002613"/>
    </source>
</evidence>
<name>A0A9D1SNZ6_9FIRM</name>
<keyword evidence="4 6" id="KW-0488">Methylation</keyword>
<keyword evidence="6" id="KW-0963">Cytoplasm</keyword>
<evidence type="ECO:0000256" key="3">
    <source>
        <dbReference type="ARBA" id="ARBA00019192"/>
    </source>
</evidence>
<evidence type="ECO:0000256" key="4">
    <source>
        <dbReference type="ARBA" id="ARBA00022481"/>
    </source>
</evidence>
<dbReference type="Gene3D" id="3.30.160.20">
    <property type="match status" value="1"/>
</dbReference>